<evidence type="ECO:0000313" key="1">
    <source>
        <dbReference type="EMBL" id="NBI29040.1"/>
    </source>
</evidence>
<dbReference type="Proteomes" id="UP000448943">
    <property type="component" value="Unassembled WGS sequence"/>
</dbReference>
<evidence type="ECO:0000313" key="2">
    <source>
        <dbReference type="Proteomes" id="UP000448943"/>
    </source>
</evidence>
<dbReference type="AlphaFoldDB" id="A0A6N9Q2J4"/>
<name>A0A6N9Q2J4_9BACL</name>
<gene>
    <name evidence="1" type="ORF">ERL59_08715</name>
</gene>
<protein>
    <submittedName>
        <fullName evidence="1">Uncharacterized protein</fullName>
    </submittedName>
</protein>
<keyword evidence="2" id="KW-1185">Reference proteome</keyword>
<dbReference type="EMBL" id="SIJB01000020">
    <property type="protein sequence ID" value="NBI29040.1"/>
    <property type="molecule type" value="Genomic_DNA"/>
</dbReference>
<proteinExistence type="predicted"/>
<comment type="caution">
    <text evidence="1">The sequence shown here is derived from an EMBL/GenBank/DDBJ whole genome shotgun (WGS) entry which is preliminary data.</text>
</comment>
<reference evidence="1 2" key="1">
    <citation type="submission" date="2019-01" db="EMBL/GenBank/DDBJ databases">
        <title>Chengkuizengella sp. nov., isolated from deep-sea sediment of East Pacific Ocean.</title>
        <authorList>
            <person name="Yang J."/>
            <person name="Lai Q."/>
            <person name="Shao Z."/>
        </authorList>
    </citation>
    <scope>NUCLEOTIDE SEQUENCE [LARGE SCALE GENOMIC DNA]</scope>
    <source>
        <strain evidence="1 2">YPA3-1-1</strain>
    </source>
</reference>
<organism evidence="1 2">
    <name type="scientific">Chengkuizengella marina</name>
    <dbReference type="NCBI Taxonomy" id="2507566"/>
    <lineage>
        <taxon>Bacteria</taxon>
        <taxon>Bacillati</taxon>
        <taxon>Bacillota</taxon>
        <taxon>Bacilli</taxon>
        <taxon>Bacillales</taxon>
        <taxon>Paenibacillaceae</taxon>
        <taxon>Chengkuizengella</taxon>
    </lineage>
</organism>
<dbReference type="RefSeq" id="WP_160645838.1">
    <property type="nucleotide sequence ID" value="NZ_SIJB01000020.1"/>
</dbReference>
<sequence>MIEQYIGIEDRADVLFTILNESVEKNNLSIITKVAMKALQSPVEDSLELVEKFYDKIDHINNPSIRLTLYKVMIEYSRAHGIMPYLAKGMLQSYLIGVMYYKFSVHAYNLCLFKDSVDMGINALNETITETRMRANTIFAICNSYYERDDFSKLRSTYESGKGILFFKEFLTSEEQFLENYEQTKEYLEKYKEFSLPEVEDNVKGILRMEINF</sequence>
<dbReference type="OrthoDB" id="2508844at2"/>
<accession>A0A6N9Q2J4</accession>